<dbReference type="PROSITE" id="PS52002">
    <property type="entry name" value="SM"/>
    <property type="match status" value="1"/>
</dbReference>
<dbReference type="InterPro" id="IPR016487">
    <property type="entry name" value="Lsm6/sSmF"/>
</dbReference>
<keyword evidence="6 10" id="KW-0508">mRNA splicing</keyword>
<keyword evidence="4 10" id="KW-0747">Spliceosome</keyword>
<evidence type="ECO:0000256" key="7">
    <source>
        <dbReference type="ARBA" id="ARBA00023242"/>
    </source>
</evidence>
<dbReference type="SMART" id="SM00651">
    <property type="entry name" value="Sm"/>
    <property type="match status" value="1"/>
</dbReference>
<evidence type="ECO:0000256" key="10">
    <source>
        <dbReference type="PIRNR" id="PIRNR006609"/>
    </source>
</evidence>
<organism evidence="12 13">
    <name type="scientific">Geotrichum candidum</name>
    <name type="common">Oospora lactis</name>
    <name type="synonym">Dipodascus geotrichum</name>
    <dbReference type="NCBI Taxonomy" id="1173061"/>
    <lineage>
        <taxon>Eukaryota</taxon>
        <taxon>Fungi</taxon>
        <taxon>Dikarya</taxon>
        <taxon>Ascomycota</taxon>
        <taxon>Saccharomycotina</taxon>
        <taxon>Dipodascomycetes</taxon>
        <taxon>Dipodascales</taxon>
        <taxon>Dipodascaceae</taxon>
        <taxon>Geotrichum</taxon>
    </lineage>
</organism>
<feature type="domain" description="Sm" evidence="11">
    <location>
        <begin position="7"/>
        <end position="80"/>
    </location>
</feature>
<dbReference type="PIRSF" id="PIRSF006609">
    <property type="entry name" value="snRNP_SmF"/>
    <property type="match status" value="1"/>
</dbReference>
<dbReference type="CDD" id="cd01722">
    <property type="entry name" value="Sm_F"/>
    <property type="match status" value="1"/>
</dbReference>
<accession>A0A0J9XBZ6</accession>
<dbReference type="Pfam" id="PF01423">
    <property type="entry name" value="LSM"/>
    <property type="match status" value="1"/>
</dbReference>
<keyword evidence="5 10" id="KW-0694">RNA-binding</keyword>
<keyword evidence="8 10" id="KW-0687">Ribonucleoprotein</keyword>
<dbReference type="PANTHER" id="PTHR11021">
    <property type="entry name" value="SMALL NUCLEAR RIBONUCLEOPROTEIN F SNRNP-F"/>
    <property type="match status" value="1"/>
</dbReference>
<sequence>MNFNPINPKPFLQDLTGKQVQVRLKWNESEYHGKLLSVDSYMNLQLDDAVEFIAGENKGKLGEILIRCNNVLWVTEDKSVDADMSG</sequence>
<reference evidence="12" key="1">
    <citation type="submission" date="2014-03" db="EMBL/GenBank/DDBJ databases">
        <authorList>
            <person name="Casaregola S."/>
        </authorList>
    </citation>
    <scope>NUCLEOTIDE SEQUENCE [LARGE SCALE GENOMIC DNA]</scope>
    <source>
        <strain evidence="12">CLIB 918</strain>
    </source>
</reference>
<dbReference type="GO" id="GO:0034715">
    <property type="term" value="C:pICln-Sm protein complex"/>
    <property type="evidence" value="ECO:0007669"/>
    <property type="project" value="TreeGrafter"/>
</dbReference>
<dbReference type="GO" id="GO:0005685">
    <property type="term" value="C:U1 snRNP"/>
    <property type="evidence" value="ECO:0007669"/>
    <property type="project" value="TreeGrafter"/>
</dbReference>
<dbReference type="OrthoDB" id="409625at2759"/>
<evidence type="ECO:0000256" key="2">
    <source>
        <dbReference type="ARBA" id="ARBA00007927"/>
    </source>
</evidence>
<keyword evidence="13" id="KW-1185">Reference proteome</keyword>
<comment type="subcellular location">
    <subcellularLocation>
        <location evidence="1 10">Nucleus</location>
    </subcellularLocation>
</comment>
<dbReference type="InterPro" id="IPR047575">
    <property type="entry name" value="Sm"/>
</dbReference>
<dbReference type="AlphaFoldDB" id="A0A0J9XBZ6"/>
<dbReference type="EMBL" id="CCBN010000008">
    <property type="protein sequence ID" value="CDO54713.1"/>
    <property type="molecule type" value="Genomic_DNA"/>
</dbReference>
<evidence type="ECO:0000259" key="11">
    <source>
        <dbReference type="PROSITE" id="PS52002"/>
    </source>
</evidence>
<dbReference type="GO" id="GO:0003723">
    <property type="term" value="F:RNA binding"/>
    <property type="evidence" value="ECO:0007669"/>
    <property type="project" value="UniProtKB-UniRule"/>
</dbReference>
<dbReference type="PANTHER" id="PTHR11021:SF0">
    <property type="entry name" value="SMALL NUCLEAR RIBONUCLEOPROTEIN F"/>
    <property type="match status" value="1"/>
</dbReference>
<gene>
    <name evidence="12" type="ORF">BN980_GECA08s03530g</name>
</gene>
<evidence type="ECO:0000256" key="9">
    <source>
        <dbReference type="ARBA" id="ARBA00030144"/>
    </source>
</evidence>
<dbReference type="STRING" id="1173061.A0A0J9XBZ6"/>
<dbReference type="InterPro" id="IPR010920">
    <property type="entry name" value="LSM_dom_sf"/>
</dbReference>
<dbReference type="GO" id="GO:0000398">
    <property type="term" value="P:mRNA splicing, via spliceosome"/>
    <property type="evidence" value="ECO:0007669"/>
    <property type="project" value="InterPro"/>
</dbReference>
<evidence type="ECO:0000256" key="5">
    <source>
        <dbReference type="ARBA" id="ARBA00022884"/>
    </source>
</evidence>
<comment type="similarity">
    <text evidence="2 10">Belongs to the snRNP Sm proteins family. SmF/LSm6 subfamily.</text>
</comment>
<dbReference type="SUPFAM" id="SSF50182">
    <property type="entry name" value="Sm-like ribonucleoproteins"/>
    <property type="match status" value="1"/>
</dbReference>
<comment type="caution">
    <text evidence="12">The sequence shown here is derived from an EMBL/GenBank/DDBJ whole genome shotgun (WGS) entry which is preliminary data.</text>
</comment>
<evidence type="ECO:0000313" key="12">
    <source>
        <dbReference type="EMBL" id="CDO54713.1"/>
    </source>
</evidence>
<proteinExistence type="inferred from homology"/>
<evidence type="ECO:0000256" key="3">
    <source>
        <dbReference type="ARBA" id="ARBA00022664"/>
    </source>
</evidence>
<keyword evidence="3 10" id="KW-0507">mRNA processing</keyword>
<dbReference type="InterPro" id="IPR034100">
    <property type="entry name" value="Sm_F"/>
</dbReference>
<evidence type="ECO:0000256" key="6">
    <source>
        <dbReference type="ARBA" id="ARBA00023187"/>
    </source>
</evidence>
<dbReference type="Proteomes" id="UP000242525">
    <property type="component" value="Unassembled WGS sequence"/>
</dbReference>
<dbReference type="InterPro" id="IPR001163">
    <property type="entry name" value="Sm_dom_euk/arc"/>
</dbReference>
<protein>
    <recommendedName>
        <fullName evidence="9">Sm protein F</fullName>
    </recommendedName>
</protein>
<dbReference type="Gene3D" id="2.30.30.100">
    <property type="match status" value="1"/>
</dbReference>
<evidence type="ECO:0000256" key="8">
    <source>
        <dbReference type="ARBA" id="ARBA00023274"/>
    </source>
</evidence>
<evidence type="ECO:0000313" key="13">
    <source>
        <dbReference type="Proteomes" id="UP000242525"/>
    </source>
</evidence>
<dbReference type="GO" id="GO:0071013">
    <property type="term" value="C:catalytic step 2 spliceosome"/>
    <property type="evidence" value="ECO:0007669"/>
    <property type="project" value="TreeGrafter"/>
</dbReference>
<dbReference type="FunFam" id="2.30.30.100:FF:000070">
    <property type="entry name" value="Small nuclear ribonucleoprotein F"/>
    <property type="match status" value="1"/>
</dbReference>
<evidence type="ECO:0000256" key="4">
    <source>
        <dbReference type="ARBA" id="ARBA00022728"/>
    </source>
</evidence>
<name>A0A0J9XBZ6_GEOCN</name>
<keyword evidence="7 10" id="KW-0539">Nucleus</keyword>
<evidence type="ECO:0000256" key="1">
    <source>
        <dbReference type="ARBA" id="ARBA00004123"/>
    </source>
</evidence>